<name>A0A839N4A1_9MICO</name>
<keyword evidence="1" id="KW-1133">Transmembrane helix</keyword>
<dbReference type="RefSeq" id="WP_183320290.1">
    <property type="nucleotide sequence ID" value="NZ_JACHVQ010000001.1"/>
</dbReference>
<gene>
    <name evidence="2" type="ORF">FHU39_002121</name>
</gene>
<keyword evidence="1" id="KW-0812">Transmembrane</keyword>
<dbReference type="AlphaFoldDB" id="A0A839N4A1"/>
<keyword evidence="3" id="KW-1185">Reference proteome</keyword>
<sequence>MQKARRRDPVPWTWEIPFAITVAILVVLSLGAQLGRAIANLLSGDGWTWAPRAELFSSLPGVLGGHADSGLTGAGHVAGAHLLWTCVIVVELGLIVAASWGVKVGMDRWGPNRLRGMASRAEVEELLGRSHLREVAPVVRPDLYGKKNSR</sequence>
<keyword evidence="1" id="KW-0472">Membrane</keyword>
<feature type="transmembrane region" description="Helical" evidence="1">
    <location>
        <begin position="82"/>
        <end position="102"/>
    </location>
</feature>
<dbReference type="EMBL" id="JACHVQ010000001">
    <property type="protein sequence ID" value="MBB2892137.1"/>
    <property type="molecule type" value="Genomic_DNA"/>
</dbReference>
<feature type="transmembrane region" description="Helical" evidence="1">
    <location>
        <begin position="12"/>
        <end position="32"/>
    </location>
</feature>
<evidence type="ECO:0000313" key="2">
    <source>
        <dbReference type="EMBL" id="MBB2892137.1"/>
    </source>
</evidence>
<protein>
    <recommendedName>
        <fullName evidence="4">Conjugal transfer protein</fullName>
    </recommendedName>
</protein>
<proteinExistence type="predicted"/>
<evidence type="ECO:0000313" key="3">
    <source>
        <dbReference type="Proteomes" id="UP000559182"/>
    </source>
</evidence>
<reference evidence="2 3" key="1">
    <citation type="submission" date="2020-08" db="EMBL/GenBank/DDBJ databases">
        <title>Sequencing the genomes of 1000 actinobacteria strains.</title>
        <authorList>
            <person name="Klenk H.-P."/>
        </authorList>
    </citation>
    <scope>NUCLEOTIDE SEQUENCE [LARGE SCALE GENOMIC DNA]</scope>
    <source>
        <strain evidence="2 3">DSM 105369</strain>
    </source>
</reference>
<dbReference type="Proteomes" id="UP000559182">
    <property type="component" value="Unassembled WGS sequence"/>
</dbReference>
<accession>A0A839N4A1</accession>
<evidence type="ECO:0008006" key="4">
    <source>
        <dbReference type="Google" id="ProtNLM"/>
    </source>
</evidence>
<evidence type="ECO:0000256" key="1">
    <source>
        <dbReference type="SAM" id="Phobius"/>
    </source>
</evidence>
<organism evidence="2 3">
    <name type="scientific">Flexivirga oryzae</name>
    <dbReference type="NCBI Taxonomy" id="1794944"/>
    <lineage>
        <taxon>Bacteria</taxon>
        <taxon>Bacillati</taxon>
        <taxon>Actinomycetota</taxon>
        <taxon>Actinomycetes</taxon>
        <taxon>Micrococcales</taxon>
        <taxon>Dermacoccaceae</taxon>
        <taxon>Flexivirga</taxon>
    </lineage>
</organism>
<comment type="caution">
    <text evidence="2">The sequence shown here is derived from an EMBL/GenBank/DDBJ whole genome shotgun (WGS) entry which is preliminary data.</text>
</comment>